<comment type="caution">
    <text evidence="1">The sequence shown here is derived from an EMBL/GenBank/DDBJ whole genome shotgun (WGS) entry which is preliminary data.</text>
</comment>
<organism evidence="1 2">
    <name type="scientific">Jeotgalibacillus campisalis</name>
    <dbReference type="NCBI Taxonomy" id="220754"/>
    <lineage>
        <taxon>Bacteria</taxon>
        <taxon>Bacillati</taxon>
        <taxon>Bacillota</taxon>
        <taxon>Bacilli</taxon>
        <taxon>Bacillales</taxon>
        <taxon>Caryophanaceae</taxon>
        <taxon>Jeotgalibacillus</taxon>
    </lineage>
</organism>
<dbReference type="EMBL" id="JXRR01000022">
    <property type="protein sequence ID" value="KIL43126.1"/>
    <property type="molecule type" value="Genomic_DNA"/>
</dbReference>
<protein>
    <submittedName>
        <fullName evidence="1">Uncharacterized protein</fullName>
    </submittedName>
</protein>
<dbReference type="AlphaFoldDB" id="A0A0C2VF28"/>
<dbReference type="Proteomes" id="UP000031972">
    <property type="component" value="Unassembled WGS sequence"/>
</dbReference>
<dbReference type="PATRIC" id="fig|220754.4.peg.3541"/>
<evidence type="ECO:0000313" key="1">
    <source>
        <dbReference type="EMBL" id="KIL43126.1"/>
    </source>
</evidence>
<keyword evidence="2" id="KW-1185">Reference proteome</keyword>
<gene>
    <name evidence="1" type="ORF">KR50_35290</name>
</gene>
<evidence type="ECO:0000313" key="2">
    <source>
        <dbReference type="Proteomes" id="UP000031972"/>
    </source>
</evidence>
<sequence>MKLFYLGLSIIFTTVKHYAKLNIVNEEMERITKPGLFISIVETIRFGLR</sequence>
<proteinExistence type="predicted"/>
<name>A0A0C2VF28_9BACL</name>
<reference evidence="1 2" key="1">
    <citation type="submission" date="2015-01" db="EMBL/GenBank/DDBJ databases">
        <title>Jeotgalibacillus campisalis genome sequencing.</title>
        <authorList>
            <person name="Goh K.M."/>
            <person name="Chan K.-G."/>
            <person name="Yaakop A.S."/>
            <person name="Ee R."/>
            <person name="Gan H.M."/>
            <person name="Chan C.S."/>
        </authorList>
    </citation>
    <scope>NUCLEOTIDE SEQUENCE [LARGE SCALE GENOMIC DNA]</scope>
    <source>
        <strain evidence="1 2">SF-57</strain>
    </source>
</reference>
<accession>A0A0C2VF28</accession>